<accession>A0ABU2GXF0</accession>
<dbReference type="SMART" id="SM00477">
    <property type="entry name" value="NUC"/>
    <property type="match status" value="1"/>
</dbReference>
<keyword evidence="3" id="KW-0255">Endonuclease</keyword>
<keyword evidence="3" id="KW-0540">Nuclease</keyword>
<dbReference type="PANTHER" id="PTHR13966">
    <property type="entry name" value="ENDONUCLEASE RELATED"/>
    <property type="match status" value="1"/>
</dbReference>
<comment type="caution">
    <text evidence="3">The sequence shown here is derived from an EMBL/GenBank/DDBJ whole genome shotgun (WGS) entry which is preliminary data.</text>
</comment>
<sequence length="223" mass="25257">MSKSRRLCRYSAVNIDGNQTKKFARDGWRTDPRIPATAQIRAECYGNPPKFSRGHMTRREDPVWGSDTAAARGNTDSMHVTNVVPQMQPFNGGIWLDLEDYALQNARRDDMKISVFTGPFLTDEDPTMFGVRIPVEFWKVIAFIHDETGQLCATGYTMSQRDFLRAEEFVFGAHKTAQRSIRSIEQRTGLSFGPLAALDPFEEPEGIAPLLTSVADIRFVRHR</sequence>
<dbReference type="Pfam" id="PF01223">
    <property type="entry name" value="Endonuclease_NS"/>
    <property type="match status" value="1"/>
</dbReference>
<dbReference type="RefSeq" id="WP_310951613.1">
    <property type="nucleotide sequence ID" value="NZ_JAVLUS010000016.1"/>
</dbReference>
<keyword evidence="4" id="KW-1185">Reference proteome</keyword>
<reference evidence="3 4" key="1">
    <citation type="submission" date="2023-08" db="EMBL/GenBank/DDBJ databases">
        <title>Bioegradation of LLDPE and BLDPE plastic by marine bacteria from coast plastic debris.</title>
        <authorList>
            <person name="Rong Z."/>
        </authorList>
    </citation>
    <scope>NUCLEOTIDE SEQUENCE [LARGE SCALE GENOMIC DNA]</scope>
    <source>
        <strain evidence="3 4">Z-2</strain>
    </source>
</reference>
<keyword evidence="3" id="KW-0378">Hydrolase</keyword>
<dbReference type="SUPFAM" id="SSF54060">
    <property type="entry name" value="His-Me finger endonucleases"/>
    <property type="match status" value="1"/>
</dbReference>
<feature type="domain" description="DNA/RNA non-specific endonuclease/pyrophosphatase/phosphodiesterase" evidence="2">
    <location>
        <begin position="1"/>
        <end position="199"/>
    </location>
</feature>
<dbReference type="Gene3D" id="3.40.570.10">
    <property type="entry name" value="Extracellular Endonuclease, subunit A"/>
    <property type="match status" value="1"/>
</dbReference>
<dbReference type="Proteomes" id="UP001265083">
    <property type="component" value="Unassembled WGS sequence"/>
</dbReference>
<evidence type="ECO:0000259" key="2">
    <source>
        <dbReference type="SMART" id="SM00892"/>
    </source>
</evidence>
<dbReference type="EMBL" id="JAVLUS010000016">
    <property type="protein sequence ID" value="MDS1115705.1"/>
    <property type="molecule type" value="Genomic_DNA"/>
</dbReference>
<dbReference type="GO" id="GO:0004519">
    <property type="term" value="F:endonuclease activity"/>
    <property type="evidence" value="ECO:0007669"/>
    <property type="project" value="UniProtKB-KW"/>
</dbReference>
<dbReference type="InterPro" id="IPR040255">
    <property type="entry name" value="Non-specific_endonuclease"/>
</dbReference>
<gene>
    <name evidence="3" type="ORF">RD149_18315</name>
</gene>
<evidence type="ECO:0000313" key="4">
    <source>
        <dbReference type="Proteomes" id="UP001265083"/>
    </source>
</evidence>
<dbReference type="InterPro" id="IPR044929">
    <property type="entry name" value="DNA/RNA_non-sp_Endonuclease_sf"/>
</dbReference>
<dbReference type="PANTHER" id="PTHR13966:SF5">
    <property type="entry name" value="ENDONUCLEASE G, MITOCHONDRIAL"/>
    <property type="match status" value="1"/>
</dbReference>
<evidence type="ECO:0000259" key="1">
    <source>
        <dbReference type="SMART" id="SM00477"/>
    </source>
</evidence>
<proteinExistence type="predicted"/>
<dbReference type="InterPro" id="IPR020821">
    <property type="entry name" value="ENPP1-3/EXOG-like_nuc-like"/>
</dbReference>
<name>A0ABU2GXF0_9ACTN</name>
<evidence type="ECO:0000313" key="3">
    <source>
        <dbReference type="EMBL" id="MDS1115705.1"/>
    </source>
</evidence>
<dbReference type="SMART" id="SM00892">
    <property type="entry name" value="Endonuclease_NS"/>
    <property type="match status" value="1"/>
</dbReference>
<dbReference type="InterPro" id="IPR001604">
    <property type="entry name" value="Endo_G_ENPP1-like_dom"/>
</dbReference>
<dbReference type="InterPro" id="IPR044925">
    <property type="entry name" value="His-Me_finger_sf"/>
</dbReference>
<feature type="domain" description="ENPP1-3/EXOG-like endonuclease/phosphodiesterase" evidence="1">
    <location>
        <begin position="2"/>
        <end position="199"/>
    </location>
</feature>
<protein>
    <submittedName>
        <fullName evidence="3">DNA/RNA non-specific endonuclease</fullName>
    </submittedName>
</protein>
<dbReference type="CDD" id="cd00091">
    <property type="entry name" value="NUC"/>
    <property type="match status" value="1"/>
</dbReference>
<organism evidence="3 4">
    <name type="scientific">Gordonia westfalica</name>
    <dbReference type="NCBI Taxonomy" id="158898"/>
    <lineage>
        <taxon>Bacteria</taxon>
        <taxon>Bacillati</taxon>
        <taxon>Actinomycetota</taxon>
        <taxon>Actinomycetes</taxon>
        <taxon>Mycobacteriales</taxon>
        <taxon>Gordoniaceae</taxon>
        <taxon>Gordonia</taxon>
    </lineage>
</organism>